<dbReference type="SMART" id="SM01007">
    <property type="entry name" value="Aldolase_II"/>
    <property type="match status" value="1"/>
</dbReference>
<sequence length="249" mass="28262">MRYAHEKSIESEYSIKRDLAAAYRLLAHFKMDDLTYTHLSARAPGSNVFFIYPFGSLFEEVTASSLMKVDCNGNIVEGQEEQYNQTGYVIHSAIYKKRKDIHAIFHLHTTAGVAVSTMKCGLMPISQFSFHFYNRLSYHNYNSLALDHDQHGNNLQEDLGNHKAMILNNHGTLTCGASIQEAFFYAYYLEQACKVQCAALQSGQQLMMPSAPVCEQAASDMCDFEPNLGQRDWKALVRMLDKKDPSYKN</sequence>
<dbReference type="GO" id="GO:0005856">
    <property type="term" value="C:cytoskeleton"/>
    <property type="evidence" value="ECO:0007669"/>
    <property type="project" value="TreeGrafter"/>
</dbReference>
<organism evidence="3 4">
    <name type="scientific">Caedimonas varicaedens</name>
    <dbReference type="NCBI Taxonomy" id="1629334"/>
    <lineage>
        <taxon>Bacteria</taxon>
        <taxon>Pseudomonadati</taxon>
        <taxon>Pseudomonadota</taxon>
        <taxon>Alphaproteobacteria</taxon>
        <taxon>Holosporales</taxon>
        <taxon>Caedimonadaceae</taxon>
        <taxon>Caedimonas</taxon>
    </lineage>
</organism>
<dbReference type="InterPro" id="IPR001303">
    <property type="entry name" value="Aldolase_II/adducin_N"/>
</dbReference>
<dbReference type="NCBIfam" id="NF005451">
    <property type="entry name" value="PRK07044.1"/>
    <property type="match status" value="1"/>
</dbReference>
<dbReference type="PANTHER" id="PTHR10672:SF3">
    <property type="entry name" value="PROTEIN HU-LI TAI SHAO"/>
    <property type="match status" value="1"/>
</dbReference>
<evidence type="ECO:0000259" key="2">
    <source>
        <dbReference type="SMART" id="SM01007"/>
    </source>
</evidence>
<dbReference type="GO" id="GO:0051015">
    <property type="term" value="F:actin filament binding"/>
    <property type="evidence" value="ECO:0007669"/>
    <property type="project" value="TreeGrafter"/>
</dbReference>
<protein>
    <submittedName>
        <fullName evidence="3">Decarboxylase NovR</fullName>
    </submittedName>
</protein>
<reference evidence="3 4" key="1">
    <citation type="submission" date="2015-03" db="EMBL/GenBank/DDBJ databases">
        <title>Caedibacter varicaedens, whole genome shotgun sequence.</title>
        <authorList>
            <person name="Suzuki H."/>
            <person name="Dapper A.L."/>
            <person name="Gibson A.K."/>
            <person name="Jackson C."/>
            <person name="Lee H."/>
            <person name="Pejaver V.R."/>
            <person name="Doak T."/>
            <person name="Lynch M."/>
        </authorList>
    </citation>
    <scope>NUCLEOTIDE SEQUENCE [LARGE SCALE GENOMIC DNA]</scope>
</reference>
<gene>
    <name evidence="3" type="primary">novR</name>
    <name evidence="3" type="ORF">Cva_00480</name>
</gene>
<name>A0A0K8MBD0_9PROT</name>
<dbReference type="SUPFAM" id="SSF53639">
    <property type="entry name" value="AraD/HMP-PK domain-like"/>
    <property type="match status" value="1"/>
</dbReference>
<evidence type="ECO:0000313" key="4">
    <source>
        <dbReference type="Proteomes" id="UP000036771"/>
    </source>
</evidence>
<dbReference type="InterPro" id="IPR036409">
    <property type="entry name" value="Aldolase_II/adducin_N_sf"/>
</dbReference>
<dbReference type="NCBIfam" id="NF005186">
    <property type="entry name" value="PRK06661.1"/>
    <property type="match status" value="1"/>
</dbReference>
<comment type="caution">
    <text evidence="3">The sequence shown here is derived from an EMBL/GenBank/DDBJ whole genome shotgun (WGS) entry which is preliminary data.</text>
</comment>
<dbReference type="PANTHER" id="PTHR10672">
    <property type="entry name" value="ADDUCIN"/>
    <property type="match status" value="1"/>
</dbReference>
<dbReference type="Gene3D" id="3.40.225.10">
    <property type="entry name" value="Class II aldolase/adducin N-terminal domain"/>
    <property type="match status" value="1"/>
</dbReference>
<dbReference type="AlphaFoldDB" id="A0A0K8MBD0"/>
<dbReference type="Pfam" id="PF00596">
    <property type="entry name" value="Aldolase_II"/>
    <property type="match status" value="1"/>
</dbReference>
<comment type="similarity">
    <text evidence="1">Belongs to the aldolase class II family.</text>
</comment>
<proteinExistence type="inferred from homology"/>
<dbReference type="EMBL" id="BBVC01000019">
    <property type="protein sequence ID" value="GAO97840.1"/>
    <property type="molecule type" value="Genomic_DNA"/>
</dbReference>
<dbReference type="STRING" id="1629334.Cva_00480"/>
<dbReference type="Proteomes" id="UP000036771">
    <property type="component" value="Unassembled WGS sequence"/>
</dbReference>
<keyword evidence="4" id="KW-1185">Reference proteome</keyword>
<accession>A0A0K8MBD0</accession>
<feature type="domain" description="Class II aldolase/adducin N-terminal" evidence="2">
    <location>
        <begin position="17"/>
        <end position="197"/>
    </location>
</feature>
<evidence type="ECO:0000256" key="1">
    <source>
        <dbReference type="ARBA" id="ARBA00037961"/>
    </source>
</evidence>
<evidence type="ECO:0000313" key="3">
    <source>
        <dbReference type="EMBL" id="GAO97840.1"/>
    </source>
</evidence>
<dbReference type="OrthoDB" id="5291399at2"/>
<dbReference type="InterPro" id="IPR051017">
    <property type="entry name" value="Aldolase-II_Adducin_sf"/>
</dbReference>